<accession>A0A2N9AMA6</accession>
<dbReference type="GO" id="GO:0009231">
    <property type="term" value="P:riboflavin biosynthetic process"/>
    <property type="evidence" value="ECO:0007669"/>
    <property type="project" value="TreeGrafter"/>
</dbReference>
<dbReference type="EMBL" id="LT962688">
    <property type="protein sequence ID" value="SOR28413.1"/>
    <property type="molecule type" value="Genomic_DNA"/>
</dbReference>
<proteinExistence type="inferred from homology"/>
<dbReference type="Pfam" id="PF02633">
    <property type="entry name" value="Creatininase"/>
    <property type="match status" value="1"/>
</dbReference>
<dbReference type="GO" id="GO:0046872">
    <property type="term" value="F:metal ion binding"/>
    <property type="evidence" value="ECO:0007669"/>
    <property type="project" value="UniProtKB-KW"/>
</dbReference>
<evidence type="ECO:0000256" key="3">
    <source>
        <dbReference type="ARBA" id="ARBA00022801"/>
    </source>
</evidence>
<dbReference type="PANTHER" id="PTHR35005:SF1">
    <property type="entry name" value="2-AMINO-5-FORMYLAMINO-6-RIBOSYLAMINOPYRIMIDIN-4(3H)-ONE 5'-MONOPHOSPHATE DEFORMYLASE"/>
    <property type="match status" value="1"/>
</dbReference>
<comment type="similarity">
    <text evidence="5">Belongs to the creatininase superfamily.</text>
</comment>
<comment type="cofactor">
    <cofactor evidence="1">
        <name>Zn(2+)</name>
        <dbReference type="ChEBI" id="CHEBI:29105"/>
    </cofactor>
</comment>
<reference evidence="7" key="1">
    <citation type="submission" date="2017-10" db="EMBL/GenBank/DDBJ databases">
        <authorList>
            <person name="Regsiter A."/>
            <person name="William W."/>
        </authorList>
    </citation>
    <scope>NUCLEOTIDE SEQUENCE [LARGE SCALE GENOMIC DNA]</scope>
</reference>
<evidence type="ECO:0000256" key="4">
    <source>
        <dbReference type="ARBA" id="ARBA00022833"/>
    </source>
</evidence>
<dbReference type="Proteomes" id="UP000233769">
    <property type="component" value="Chromosome tk0001"/>
</dbReference>
<dbReference type="EC" id="3.5.-.-" evidence="6"/>
<gene>
    <name evidence="6" type="ORF">TK0001_1811</name>
</gene>
<evidence type="ECO:0000313" key="7">
    <source>
        <dbReference type="Proteomes" id="UP000233769"/>
    </source>
</evidence>
<dbReference type="InterPro" id="IPR003785">
    <property type="entry name" value="Creatininase/forma_Hydrolase"/>
</dbReference>
<name>A0A2N9AMA6_METEX</name>
<evidence type="ECO:0000256" key="2">
    <source>
        <dbReference type="ARBA" id="ARBA00022723"/>
    </source>
</evidence>
<evidence type="ECO:0000256" key="5">
    <source>
        <dbReference type="ARBA" id="ARBA00024029"/>
    </source>
</evidence>
<organism evidence="6 7">
    <name type="scientific">Methylorubrum extorquens</name>
    <name type="common">Methylobacterium dichloromethanicum</name>
    <name type="synonym">Methylobacterium extorquens</name>
    <dbReference type="NCBI Taxonomy" id="408"/>
    <lineage>
        <taxon>Bacteria</taxon>
        <taxon>Pseudomonadati</taxon>
        <taxon>Pseudomonadota</taxon>
        <taxon>Alphaproteobacteria</taxon>
        <taxon>Hyphomicrobiales</taxon>
        <taxon>Methylobacteriaceae</taxon>
        <taxon>Methylorubrum</taxon>
    </lineage>
</organism>
<dbReference type="SUPFAM" id="SSF102215">
    <property type="entry name" value="Creatininase"/>
    <property type="match status" value="1"/>
</dbReference>
<dbReference type="Gene3D" id="3.40.50.10310">
    <property type="entry name" value="Creatininase"/>
    <property type="match status" value="1"/>
</dbReference>
<keyword evidence="3 6" id="KW-0378">Hydrolase</keyword>
<dbReference type="InterPro" id="IPR024087">
    <property type="entry name" value="Creatininase-like_sf"/>
</dbReference>
<evidence type="ECO:0000256" key="1">
    <source>
        <dbReference type="ARBA" id="ARBA00001947"/>
    </source>
</evidence>
<keyword evidence="2" id="KW-0479">Metal-binding</keyword>
<protein>
    <submittedName>
        <fullName evidence="6">Putative amidohydrolase</fullName>
        <ecNumber evidence="6">3.5.-.-</ecNumber>
    </submittedName>
</protein>
<keyword evidence="4" id="KW-0862">Zinc</keyword>
<dbReference type="AlphaFoldDB" id="A0A2N9AMA6"/>
<evidence type="ECO:0000313" key="6">
    <source>
        <dbReference type="EMBL" id="SOR28413.1"/>
    </source>
</evidence>
<dbReference type="PANTHER" id="PTHR35005">
    <property type="entry name" value="3-DEHYDRO-SCYLLO-INOSOSE HYDROLASE"/>
    <property type="match status" value="1"/>
</dbReference>
<dbReference type="GO" id="GO:0016811">
    <property type="term" value="F:hydrolase activity, acting on carbon-nitrogen (but not peptide) bonds, in linear amides"/>
    <property type="evidence" value="ECO:0007669"/>
    <property type="project" value="TreeGrafter"/>
</dbReference>
<sequence>MSALPTLPLLWSDRTWEEIPGDLEAVAGAALLPIGATEQHGPHLGCGMDFVLADLLCRAVSARTRVPMLPALPYGCSLGHSRRWPGTIALDPVVMTELVRQIGSQAYHSGVRRLFLVNAHVTNAAPLRCALELLRATHDDLMVALVNTATVSERVRTAHFIDAEDWHANRAETALMQAQAPALVREDRIVDADDPDRTQNLVFAHPVNRTSRNGVTGSPSQSNAAEGAELFAWMVEDLTALVRRGLTETPPLPHSYDGPAVPMPGA</sequence>